<reference evidence="1 2" key="1">
    <citation type="submission" date="2012-10" db="EMBL/GenBank/DDBJ databases">
        <authorList>
            <person name="Harkins D.M."/>
            <person name="Durkin A.S."/>
            <person name="Brinkac L.M."/>
            <person name="Selengut J.D."/>
            <person name="Sanka R."/>
            <person name="DePew J."/>
            <person name="Purushe J."/>
            <person name="Peacock S.J."/>
            <person name="Thaipadungpanit J."/>
            <person name="Wuthiekanun V.W."/>
            <person name="Day N.P."/>
            <person name="Vinetz J.M."/>
            <person name="Sutton G.G."/>
            <person name="Nelson W.C."/>
            <person name="Fouts D.E."/>
        </authorList>
    </citation>
    <scope>NUCLEOTIDE SEQUENCE [LARGE SCALE GENOMIC DNA]</scope>
    <source>
        <strain evidence="1 2">H1</strain>
    </source>
</reference>
<comment type="caution">
    <text evidence="1">The sequence shown here is derived from an EMBL/GenBank/DDBJ whole genome shotgun (WGS) entry which is preliminary data.</text>
</comment>
<accession>A0A0E2B1N7</accession>
<evidence type="ECO:0000313" key="1">
    <source>
        <dbReference type="EMBL" id="EKO15163.1"/>
    </source>
</evidence>
<dbReference type="Proteomes" id="UP000006253">
    <property type="component" value="Unassembled WGS sequence"/>
</dbReference>
<name>A0A0E2B1N7_9LEPT</name>
<gene>
    <name evidence="1" type="ORF">LEP1GSC081_4458</name>
</gene>
<evidence type="ECO:0000313" key="2">
    <source>
        <dbReference type="Proteomes" id="UP000006253"/>
    </source>
</evidence>
<dbReference type="AlphaFoldDB" id="A0A0E2B1N7"/>
<sequence length="42" mass="4772">MGVYAYQLIPEFQSTSSSIRERNNLMLESLLPLGCFNPLPLQ</sequence>
<protein>
    <submittedName>
        <fullName evidence="1">Uncharacterized protein</fullName>
    </submittedName>
</protein>
<dbReference type="EMBL" id="AHMY02000050">
    <property type="protein sequence ID" value="EKO15163.1"/>
    <property type="molecule type" value="Genomic_DNA"/>
</dbReference>
<organism evidence="1 2">
    <name type="scientific">Leptospira kirschneri str. H1</name>
    <dbReference type="NCBI Taxonomy" id="1049966"/>
    <lineage>
        <taxon>Bacteria</taxon>
        <taxon>Pseudomonadati</taxon>
        <taxon>Spirochaetota</taxon>
        <taxon>Spirochaetia</taxon>
        <taxon>Leptospirales</taxon>
        <taxon>Leptospiraceae</taxon>
        <taxon>Leptospira</taxon>
    </lineage>
</organism>
<proteinExistence type="predicted"/>